<organism evidence="3">
    <name type="scientific">Gibberella zeae</name>
    <name type="common">Wheat head blight fungus</name>
    <name type="synonym">Fusarium graminearum</name>
    <dbReference type="NCBI Taxonomy" id="5518"/>
    <lineage>
        <taxon>Eukaryota</taxon>
        <taxon>Fungi</taxon>
        <taxon>Dikarya</taxon>
        <taxon>Ascomycota</taxon>
        <taxon>Pezizomycotina</taxon>
        <taxon>Sordariomycetes</taxon>
        <taxon>Hypocreomycetidae</taxon>
        <taxon>Hypocreales</taxon>
        <taxon>Nectriaceae</taxon>
        <taxon>Fusarium</taxon>
    </lineage>
</organism>
<feature type="chain" id="PRO_5026291995" description="Thiamine-binding protein domain-containing protein" evidence="1">
    <location>
        <begin position="23"/>
        <end position="528"/>
    </location>
</feature>
<feature type="domain" description="Thiamine-binding protein" evidence="2">
    <location>
        <begin position="460"/>
        <end position="519"/>
    </location>
</feature>
<evidence type="ECO:0000313" key="3">
    <source>
        <dbReference type="EMBL" id="VIO53906.1"/>
    </source>
</evidence>
<evidence type="ECO:0000259" key="2">
    <source>
        <dbReference type="Pfam" id="PF01910"/>
    </source>
</evidence>
<dbReference type="Gene3D" id="3.20.20.190">
    <property type="entry name" value="Phosphatidylinositol (PI) phosphodiesterase"/>
    <property type="match status" value="1"/>
</dbReference>
<evidence type="ECO:0000256" key="1">
    <source>
        <dbReference type="SAM" id="SignalP"/>
    </source>
</evidence>
<dbReference type="AlphaFoldDB" id="A0A4E9DMU9"/>
<dbReference type="InterPro" id="IPR051057">
    <property type="entry name" value="PI-PLC_domain"/>
</dbReference>
<reference evidence="3" key="1">
    <citation type="submission" date="2019-04" db="EMBL/GenBank/DDBJ databases">
        <authorList>
            <person name="Melise S."/>
            <person name="Noan J."/>
            <person name="Okalmin O."/>
        </authorList>
    </citation>
    <scope>NUCLEOTIDE SEQUENCE</scope>
    <source>
        <strain evidence="3">FN9</strain>
    </source>
</reference>
<dbReference type="PANTHER" id="PTHR13593">
    <property type="match status" value="1"/>
</dbReference>
<gene>
    <name evidence="3" type="ORF">FUG_LOCUS103935</name>
</gene>
<accession>A0A4E9DMU9</accession>
<dbReference type="InterPro" id="IPR002767">
    <property type="entry name" value="Thiamine_BP"/>
</dbReference>
<dbReference type="SUPFAM" id="SSF89957">
    <property type="entry name" value="MTH1187/YkoF-like"/>
    <property type="match status" value="2"/>
</dbReference>
<proteinExistence type="predicted"/>
<keyword evidence="1" id="KW-0732">Signal</keyword>
<feature type="signal peptide" evidence="1">
    <location>
        <begin position="1"/>
        <end position="22"/>
    </location>
</feature>
<dbReference type="PANTHER" id="PTHR13593:SF80">
    <property type="entry name" value="PLC-LIKE PHOSPHODIESTERASE"/>
    <property type="match status" value="1"/>
</dbReference>
<dbReference type="Pfam" id="PF01910">
    <property type="entry name" value="Thiamine_BP"/>
    <property type="match status" value="2"/>
</dbReference>
<dbReference type="InterPro" id="IPR017946">
    <property type="entry name" value="PLC-like_Pdiesterase_TIM-brl"/>
</dbReference>
<dbReference type="GO" id="GO:0006629">
    <property type="term" value="P:lipid metabolic process"/>
    <property type="evidence" value="ECO:0007669"/>
    <property type="project" value="InterPro"/>
</dbReference>
<sequence length="528" mass="56643">MLHSSLRSIVAGVLAATSAVYALPQSTGSGSGSSSSTACNNSPDLCDRNYNNITHMGAHGSSFLTDGNSGLTAAGNQNFNATDALDAGLRFLQAQVHKENNALHLCHTSCDILDAGTLQDWLSKINVWMEANANEVVTILLVNSDDATADEFGKVINGSGIAELAYAQSNQNATTEWPTLKSMIDAKTRLVTFVTNIDASTQYPYLMPEFNYIFETAFEVPELTGFNCTVNRPSKIKDAASALSNGMMSLVNHFKYQSLATNSDLFIPDTENIDTVNSDGTSQAGQLGKHLQECRQEWGVAPNFVLVDFFEKGQVLAATDKMNGVSDATGREAVKSDESLAIANDRQVGMVALTAFVAAFVLLLTLPSTQFQILHQTSTKTFIMDYESFATPESCYVDFCLLPLGTGSVSVAEDIAEVQKVLKASGLKYTLHSAGTTVGASFCPASLTACLSITVAFLEKEVMANNLITEGSWDEVMAAVGKAHAAVHKRGVVRIQSSMRVGSRTDKKQTAEEKVKRVENILASESKQ</sequence>
<dbReference type="EMBL" id="CAAKMV010000077">
    <property type="protein sequence ID" value="VIO53906.1"/>
    <property type="molecule type" value="Genomic_DNA"/>
</dbReference>
<dbReference type="Pfam" id="PF26146">
    <property type="entry name" value="PI-PLC_X"/>
    <property type="match status" value="1"/>
</dbReference>
<dbReference type="Gene3D" id="3.30.70.930">
    <property type="match status" value="1"/>
</dbReference>
<dbReference type="InterPro" id="IPR029756">
    <property type="entry name" value="MTH1187/YkoF-like"/>
</dbReference>
<dbReference type="GO" id="GO:0008081">
    <property type="term" value="F:phosphoric diester hydrolase activity"/>
    <property type="evidence" value="ECO:0007669"/>
    <property type="project" value="InterPro"/>
</dbReference>
<protein>
    <recommendedName>
        <fullName evidence="2">Thiamine-binding protein domain-containing protein</fullName>
    </recommendedName>
</protein>
<name>A0A4E9DMU9_GIBZA</name>
<dbReference type="SUPFAM" id="SSF51695">
    <property type="entry name" value="PLC-like phosphodiesterases"/>
    <property type="match status" value="1"/>
</dbReference>
<feature type="domain" description="Thiamine-binding protein" evidence="2">
    <location>
        <begin position="397"/>
        <end position="440"/>
    </location>
</feature>